<reference evidence="1 2" key="1">
    <citation type="submission" date="2016-02" db="EMBL/GenBank/DDBJ databases">
        <title>Genome sequence of Clostridium thermobutyricum DSM 4928.</title>
        <authorList>
            <person name="Poehlein A."/>
            <person name="Daniel R."/>
        </authorList>
    </citation>
    <scope>NUCLEOTIDE SEQUENCE [LARGE SCALE GENOMIC DNA]</scope>
    <source>
        <strain evidence="1 2">DSM 4928</strain>
    </source>
</reference>
<dbReference type="SUPFAM" id="SSF81301">
    <property type="entry name" value="Nucleotidyltransferase"/>
    <property type="match status" value="1"/>
</dbReference>
<dbReference type="AlphaFoldDB" id="A0A1V4SYC6"/>
<dbReference type="InterPro" id="IPR043519">
    <property type="entry name" value="NT_sf"/>
</dbReference>
<sequence>MELLQYAKDIQQYLLKIYEIKACNLYGSLIKGNYDDYSDIDIEIDVSGIDNSLFITKIKDILSLNYNIIFSDYSPSLAPETYIISLAISNENPFAIIDIKCIATPHFKTLTKEDLILKQNNYDHILKLFVANLKHYLRGLDCLKDIQKMYKKVYINSPISKDKHFMLDKIFLWLKKNSTDKYNLYLKNLEKYL</sequence>
<accession>A0A1V4SYC6</accession>
<name>A0A1V4SYC6_9CLOT</name>
<dbReference type="EMBL" id="LTAY01000021">
    <property type="protein sequence ID" value="OPX49749.1"/>
    <property type="molecule type" value="Genomic_DNA"/>
</dbReference>
<dbReference type="OrthoDB" id="68332at2"/>
<comment type="caution">
    <text evidence="1">The sequence shown here is derived from an EMBL/GenBank/DDBJ whole genome shotgun (WGS) entry which is preliminary data.</text>
</comment>
<evidence type="ECO:0000313" key="2">
    <source>
        <dbReference type="Proteomes" id="UP000191448"/>
    </source>
</evidence>
<protein>
    <recommendedName>
        <fullName evidence="3">Polymerase beta nucleotidyltransferase domain-containing protein</fullName>
    </recommendedName>
</protein>
<evidence type="ECO:0000313" key="1">
    <source>
        <dbReference type="EMBL" id="OPX49749.1"/>
    </source>
</evidence>
<dbReference type="Proteomes" id="UP000191448">
    <property type="component" value="Unassembled WGS sequence"/>
</dbReference>
<dbReference type="Gene3D" id="3.30.460.10">
    <property type="entry name" value="Beta Polymerase, domain 2"/>
    <property type="match status" value="1"/>
</dbReference>
<gene>
    <name evidence="1" type="ORF">CLTHE_04800</name>
</gene>
<organism evidence="1 2">
    <name type="scientific">Clostridium thermobutyricum DSM 4928</name>
    <dbReference type="NCBI Taxonomy" id="1121339"/>
    <lineage>
        <taxon>Bacteria</taxon>
        <taxon>Bacillati</taxon>
        <taxon>Bacillota</taxon>
        <taxon>Clostridia</taxon>
        <taxon>Eubacteriales</taxon>
        <taxon>Clostridiaceae</taxon>
        <taxon>Clostridium</taxon>
    </lineage>
</organism>
<dbReference type="RefSeq" id="WP_080021833.1">
    <property type="nucleotide sequence ID" value="NZ_LTAY01000021.1"/>
</dbReference>
<evidence type="ECO:0008006" key="3">
    <source>
        <dbReference type="Google" id="ProtNLM"/>
    </source>
</evidence>
<proteinExistence type="predicted"/>